<name>A0A6C0ECG1_9ZZZZ</name>
<dbReference type="AlphaFoldDB" id="A0A6C0ECG1"/>
<organism evidence="1">
    <name type="scientific">viral metagenome</name>
    <dbReference type="NCBI Taxonomy" id="1070528"/>
    <lineage>
        <taxon>unclassified sequences</taxon>
        <taxon>metagenomes</taxon>
        <taxon>organismal metagenomes</taxon>
    </lineage>
</organism>
<sequence length="123" mass="14567">MDFSADSIPNLVELTNNILSLVDFLDKPEIIELEKNDERIYFQSVIEKFDKVPMSIIRLMMERENRDINLEKLINLIQTLKSVKNGKKNINNAFEQYKSQLEEEYIYPKFGGKEEFEKQMKGQ</sequence>
<protein>
    <submittedName>
        <fullName evidence="1">Uncharacterized protein</fullName>
    </submittedName>
</protein>
<dbReference type="EMBL" id="MN739778">
    <property type="protein sequence ID" value="QHT26073.1"/>
    <property type="molecule type" value="Genomic_DNA"/>
</dbReference>
<reference evidence="1" key="1">
    <citation type="journal article" date="2020" name="Nature">
        <title>Giant virus diversity and host interactions through global metagenomics.</title>
        <authorList>
            <person name="Schulz F."/>
            <person name="Roux S."/>
            <person name="Paez-Espino D."/>
            <person name="Jungbluth S."/>
            <person name="Walsh D.A."/>
            <person name="Denef V.J."/>
            <person name="McMahon K.D."/>
            <person name="Konstantinidis K.T."/>
            <person name="Eloe-Fadrosh E.A."/>
            <person name="Kyrpides N.C."/>
            <person name="Woyke T."/>
        </authorList>
    </citation>
    <scope>NUCLEOTIDE SEQUENCE</scope>
    <source>
        <strain evidence="1">GVMAG-M-3300023179-27</strain>
    </source>
</reference>
<accession>A0A6C0ECG1</accession>
<proteinExistence type="predicted"/>
<evidence type="ECO:0000313" key="1">
    <source>
        <dbReference type="EMBL" id="QHT26073.1"/>
    </source>
</evidence>